<dbReference type="AlphaFoldDB" id="A0A1R1PV66"/>
<dbReference type="SMART" id="SM00028">
    <property type="entry name" value="TPR"/>
    <property type="match status" value="4"/>
</dbReference>
<evidence type="ECO:0000313" key="6">
    <source>
        <dbReference type="Proteomes" id="UP000188320"/>
    </source>
</evidence>
<dbReference type="Pfam" id="PF13432">
    <property type="entry name" value="TPR_16"/>
    <property type="match status" value="1"/>
</dbReference>
<dbReference type="PANTHER" id="PTHR16193:SF0">
    <property type="entry name" value="TETRATRICOPEPTIDE REPEAT PROTEIN 27"/>
    <property type="match status" value="1"/>
</dbReference>
<dbReference type="InterPro" id="IPR019734">
    <property type="entry name" value="TPR_rpt"/>
</dbReference>
<keyword evidence="2 3" id="KW-0802">TPR repeat</keyword>
<dbReference type="Proteomes" id="UP000188320">
    <property type="component" value="Unassembled WGS sequence"/>
</dbReference>
<reference evidence="6" key="1">
    <citation type="submission" date="2017-01" db="EMBL/GenBank/DDBJ databases">
        <authorList>
            <person name="Wang Y."/>
            <person name="White M."/>
            <person name="Kvist S."/>
            <person name="Moncalvo J.-M."/>
        </authorList>
    </citation>
    <scope>NUCLEOTIDE SEQUENCE [LARGE SCALE GENOMIC DNA]</scope>
    <source>
        <strain evidence="6">COL-18-3</strain>
    </source>
</reference>
<accession>A0A1R1PV66</accession>
<dbReference type="InterPro" id="IPR011990">
    <property type="entry name" value="TPR-like_helical_dom_sf"/>
</dbReference>
<dbReference type="EMBL" id="LSSK01000136">
    <property type="protein sequence ID" value="OMH84865.1"/>
    <property type="molecule type" value="Genomic_DNA"/>
</dbReference>
<proteinExistence type="predicted"/>
<name>A0A1R1PV66_ZANCU</name>
<dbReference type="PANTHER" id="PTHR16193">
    <property type="entry name" value="TETRATRICOPEPTIDE REPEAT PROTEIN 27"/>
    <property type="match status" value="1"/>
</dbReference>
<evidence type="ECO:0000256" key="1">
    <source>
        <dbReference type="ARBA" id="ARBA00022737"/>
    </source>
</evidence>
<evidence type="ECO:0000313" key="5">
    <source>
        <dbReference type="EMBL" id="OMH84865.1"/>
    </source>
</evidence>
<comment type="caution">
    <text evidence="5">The sequence shown here is derived from an EMBL/GenBank/DDBJ whole genome shotgun (WGS) entry which is preliminary data.</text>
</comment>
<sequence length="968" mass="110338">MGFEVELAVAIGQTKQDIQNLFSNESAIETECLFETLQSKGVEEVLKSSESRELLGCDEVADFKLDFTETQKSDNVLKQYIEYLDFRIERTLSKYGNTGGWNRIVAIGVACLNAFVQANFTGPELTFESSSLLPKGLIEASNPKGQEGNLQSNPDSMDVEKSNKAVEITGLEKLNLFLINILGVSGEMVYGKMKEPLLLFLSLYLLVKTVKEDENVHEKANEEKSKDGYQSLLVEQWIDQDIDVNRYKQRNQAVLTSIWWMTRSIRVLQSVLDERVGKLMDVTEKYYDLLEGYLFSAEAISNSGLECYEKLLNKAKAYYSLERALLYQYYGKNKQASEWLRKSQAESGLKWKITGIKGKRTKFQEFSISQLVVLAKSSNDDDLLAKKTDKPKVVPTLPLNDDTLLEQIEFEVPDNRKASVIDENSAADMDADDTDLDESTASKDNIKVLDQCILLAFCLEVRNENPDHGITIEQMTPFVTRVLENPNNWTVHSAALLQRSRLESKNSRKVERSVLQLQALADQMDTFNTGDADASERLAYFYAVSVPSSWRIKKELANAMASVGAIRTALEIYTKLELWDEMISCYQLLEQPEVAERLVRDRLESFPTDPKLWCILGDLKQDPSQWEKAWEVSGNRFTRAMRSLGGYYFKAGKMQDCINSYKLALKLNPLFEGSWYTMGCAALQMEDWEQAVQAFQHVVQLDYENAEAWNNLASVYLKTQDKKFEAWNCLREALKFKYDSWQIWYNFLVTSISIGRFASALQAMQRIIDLRVEIDGANCIDIEMLDIIIAAVTQQHPLVSNTSPTHERIEKRTFYLSTAIEHLLVNTIATRITDSPKLWRIIADFWLWKSDYKSCLDCYEKAYRCIVIRPEVAHSSDVFDEAVTYLMLLVDMYKTLGPKSILLSLDSIPESASEHVPKSRATSSLVCPNYKSKAMMAVKGLVARGKSNFEDTQNYNKLEQILEEIGSW</sequence>
<dbReference type="PROSITE" id="PS50005">
    <property type="entry name" value="TPR"/>
    <property type="match status" value="2"/>
</dbReference>
<organism evidence="5 6">
    <name type="scientific">Zancudomyces culisetae</name>
    <name type="common">Gut fungus</name>
    <name type="synonym">Smittium culisetae</name>
    <dbReference type="NCBI Taxonomy" id="1213189"/>
    <lineage>
        <taxon>Eukaryota</taxon>
        <taxon>Fungi</taxon>
        <taxon>Fungi incertae sedis</taxon>
        <taxon>Zoopagomycota</taxon>
        <taxon>Kickxellomycotina</taxon>
        <taxon>Harpellomycetes</taxon>
        <taxon>Harpellales</taxon>
        <taxon>Legeriomycetaceae</taxon>
        <taxon>Zancudomyces</taxon>
    </lineage>
</organism>
<gene>
    <name evidence="5" type="ORF">AX774_g1598</name>
</gene>
<dbReference type="OrthoDB" id="1936594at2759"/>
<protein>
    <submittedName>
        <fullName evidence="5">TPR repeat-containing protein</fullName>
    </submittedName>
</protein>
<evidence type="ECO:0000256" key="4">
    <source>
        <dbReference type="SAM" id="MobiDB-lite"/>
    </source>
</evidence>
<keyword evidence="6" id="KW-1185">Reference proteome</keyword>
<keyword evidence="1" id="KW-0677">Repeat</keyword>
<dbReference type="InterPro" id="IPR044244">
    <property type="entry name" value="TTC27/Emw1"/>
</dbReference>
<feature type="region of interest" description="Disordered" evidence="4">
    <location>
        <begin position="419"/>
        <end position="438"/>
    </location>
</feature>
<feature type="repeat" description="TPR" evidence="3">
    <location>
        <begin position="638"/>
        <end position="671"/>
    </location>
</feature>
<feature type="compositionally biased region" description="Acidic residues" evidence="4">
    <location>
        <begin position="429"/>
        <end position="438"/>
    </location>
</feature>
<evidence type="ECO:0000256" key="3">
    <source>
        <dbReference type="PROSITE-ProRule" id="PRU00339"/>
    </source>
</evidence>
<evidence type="ECO:0000256" key="2">
    <source>
        <dbReference type="ARBA" id="ARBA00022803"/>
    </source>
</evidence>
<feature type="repeat" description="TPR" evidence="3">
    <location>
        <begin position="672"/>
        <end position="705"/>
    </location>
</feature>
<dbReference type="SUPFAM" id="SSF48452">
    <property type="entry name" value="TPR-like"/>
    <property type="match status" value="2"/>
</dbReference>
<dbReference type="Gene3D" id="1.25.40.10">
    <property type="entry name" value="Tetratricopeptide repeat domain"/>
    <property type="match status" value="1"/>
</dbReference>